<organism evidence="2 3">
    <name type="scientific">Fusobacterium gonidiaformans 3-1-5R</name>
    <dbReference type="NCBI Taxonomy" id="469605"/>
    <lineage>
        <taxon>Bacteria</taxon>
        <taxon>Fusobacteriati</taxon>
        <taxon>Fusobacteriota</taxon>
        <taxon>Fusobacteriia</taxon>
        <taxon>Fusobacteriales</taxon>
        <taxon>Fusobacteriaceae</taxon>
        <taxon>Fusobacterium</taxon>
    </lineage>
</organism>
<name>E5BEH4_9FUSO</name>
<dbReference type="AlphaFoldDB" id="E5BEH4"/>
<keyword evidence="3" id="KW-1185">Reference proteome</keyword>
<sequence length="230" mass="26933">MKYLCMLCVIVLCLSCGRAETFQTTKAEKWILLENAYLFQEAESLEKIKKLKTNIQRKKLLNNEVAIQEDKEWEETYLDFSLDYSKILKASDSLFQYEILDIEKSADGYVEHLNNGMRIEFSSSFIMIHFPKEESDFHLAAKFLYSKNRLTTFQGFEIGGIFIPKEAELDLLSSKNILHIYDSPLSDRAWEKIFLLSLEYCNQSLTRNSKAITKISPKNFTLKLERKIYE</sequence>
<feature type="chain" id="PRO_5003195773" description="Lipoprotein" evidence="1">
    <location>
        <begin position="20"/>
        <end position="230"/>
    </location>
</feature>
<dbReference type="Proteomes" id="UP000002975">
    <property type="component" value="Unassembled WGS sequence"/>
</dbReference>
<dbReference type="BioCyc" id="FSP469605-HMP:GTSP-3-MONOMER"/>
<proteinExistence type="predicted"/>
<evidence type="ECO:0000313" key="2">
    <source>
        <dbReference type="EMBL" id="EFS20505.1"/>
    </source>
</evidence>
<evidence type="ECO:0008006" key="4">
    <source>
        <dbReference type="Google" id="ProtNLM"/>
    </source>
</evidence>
<gene>
    <name evidence="2" type="ORF">FSBG_00002</name>
</gene>
<keyword evidence="1" id="KW-0732">Signal</keyword>
<protein>
    <recommendedName>
        <fullName evidence="4">Lipoprotein</fullName>
    </recommendedName>
</protein>
<accession>E5BEH4</accession>
<evidence type="ECO:0000313" key="3">
    <source>
        <dbReference type="Proteomes" id="UP000002975"/>
    </source>
</evidence>
<reference evidence="2 3" key="1">
    <citation type="submission" date="2009-02" db="EMBL/GenBank/DDBJ databases">
        <title>The Genome Sequence of Fusobacterium sp. 3_1_5R.</title>
        <authorList>
            <consortium name="The Broad Institute Genome Sequencing Platform"/>
            <person name="Ward D."/>
            <person name="Young S.K."/>
            <person name="Kodira C.D."/>
            <person name="Zeng Q."/>
            <person name="Koehrsen M."/>
            <person name="Alvarado L."/>
            <person name="Berlin A."/>
            <person name="Borenstein D."/>
            <person name="Chen Z."/>
            <person name="Engels R."/>
            <person name="Freedman E."/>
            <person name="Gellesch M."/>
            <person name="Goldberg J."/>
            <person name="Griggs A."/>
            <person name="Gujja S."/>
            <person name="Heiman D."/>
            <person name="Hepburn T."/>
            <person name="Howarth C."/>
            <person name="Jen D."/>
            <person name="Larson L."/>
            <person name="Lewis B."/>
            <person name="Mehta T."/>
            <person name="Park D."/>
            <person name="Pearson M."/>
            <person name="Roberts A."/>
            <person name="Saif S."/>
            <person name="Shea T."/>
            <person name="Shenoy N."/>
            <person name="Sisk P."/>
            <person name="Stolte C."/>
            <person name="Sykes S."/>
            <person name="Walk T."/>
            <person name="White J."/>
            <person name="Yandava C."/>
            <person name="Allen-Vercoe E."/>
            <person name="Strauss J."/>
            <person name="Ambrose C."/>
            <person name="Lander E."/>
            <person name="Nusbaum C."/>
            <person name="Galagan J."/>
            <person name="Birren B."/>
        </authorList>
    </citation>
    <scope>NUCLEOTIDE SEQUENCE [LARGE SCALE GENOMIC DNA]</scope>
    <source>
        <strain evidence="2 3">3_1_5R</strain>
    </source>
</reference>
<feature type="signal peptide" evidence="1">
    <location>
        <begin position="1"/>
        <end position="19"/>
    </location>
</feature>
<dbReference type="EMBL" id="GG657971">
    <property type="protein sequence ID" value="EFS20505.1"/>
    <property type="molecule type" value="Genomic_DNA"/>
</dbReference>
<dbReference type="RefSeq" id="WP_008800584.1">
    <property type="nucleotide sequence ID" value="NZ_GG657971.1"/>
</dbReference>
<dbReference type="OrthoDB" id="9936256at2"/>
<dbReference type="HOGENOM" id="CLU_1203415_0_0_0"/>
<evidence type="ECO:0000256" key="1">
    <source>
        <dbReference type="SAM" id="SignalP"/>
    </source>
</evidence>